<comment type="caution">
    <text evidence="1">The sequence shown here is derived from an EMBL/GenBank/DDBJ whole genome shotgun (WGS) entry which is preliminary data.</text>
</comment>
<reference evidence="1" key="1">
    <citation type="submission" date="2019-08" db="EMBL/GenBank/DDBJ databases">
        <authorList>
            <person name="Kucharzyk K."/>
            <person name="Murdoch R.W."/>
            <person name="Higgins S."/>
            <person name="Loffler F."/>
        </authorList>
    </citation>
    <scope>NUCLEOTIDE SEQUENCE</scope>
</reference>
<dbReference type="EMBL" id="VSSQ01006604">
    <property type="protein sequence ID" value="MPM33260.1"/>
    <property type="molecule type" value="Genomic_DNA"/>
</dbReference>
<protein>
    <submittedName>
        <fullName evidence="1">Uncharacterized protein</fullName>
    </submittedName>
</protein>
<proteinExistence type="predicted"/>
<organism evidence="1">
    <name type="scientific">bioreactor metagenome</name>
    <dbReference type="NCBI Taxonomy" id="1076179"/>
    <lineage>
        <taxon>unclassified sequences</taxon>
        <taxon>metagenomes</taxon>
        <taxon>ecological metagenomes</taxon>
    </lineage>
</organism>
<gene>
    <name evidence="1" type="ORF">SDC9_79830</name>
</gene>
<dbReference type="AlphaFoldDB" id="A0A644YXC0"/>
<evidence type="ECO:0000313" key="1">
    <source>
        <dbReference type="EMBL" id="MPM33260.1"/>
    </source>
</evidence>
<name>A0A644YXC0_9ZZZZ</name>
<accession>A0A644YXC0</accession>
<sequence>MPRGLHHIEDDSDPVTAQEARRRFQHRFNLTPDCRRAFETRFVIVTRAEERHRAAAGAAAVIQNFRQPRIPDCFRDGHAQNVLEAGLRFHDWTSCAGWRVSG</sequence>